<protein>
    <recommendedName>
        <fullName evidence="3">YGGT family protein</fullName>
    </recommendedName>
</protein>
<sequence>MALLSQSSFLQALVHLPARNLMMPPPTIKHLSTCHKPLSSVSMPHSKKLRFITLASVSPPTIISKNTQTPTQSLINKSNHTLRMLLSLTLSASILLVKAIQKLALKISHSISLKPKPQELAAIQSLQGNLLCGVGPLCFASLSNQLSGPLNTPMTVVVAAGLSKWLDIYSGVLMIRVLLSWFPNVPWDKQPFPAIRSLCDPYLNLFRNIIPPVGNTLDLSPLVAFLVLGMVGSILKTGGAGV</sequence>
<dbReference type="Proteomes" id="UP001054252">
    <property type="component" value="Unassembled WGS sequence"/>
</dbReference>
<accession>A0AAV5HNF7</accession>
<dbReference type="EMBL" id="BPVZ01000003">
    <property type="protein sequence ID" value="GKU88826.1"/>
    <property type="molecule type" value="Genomic_DNA"/>
</dbReference>
<dbReference type="AlphaFoldDB" id="A0AAV5HNF7"/>
<evidence type="ECO:0000313" key="2">
    <source>
        <dbReference type="Proteomes" id="UP001054252"/>
    </source>
</evidence>
<evidence type="ECO:0000313" key="1">
    <source>
        <dbReference type="EMBL" id="GKU88826.1"/>
    </source>
</evidence>
<organism evidence="1 2">
    <name type="scientific">Rubroshorea leprosula</name>
    <dbReference type="NCBI Taxonomy" id="152421"/>
    <lineage>
        <taxon>Eukaryota</taxon>
        <taxon>Viridiplantae</taxon>
        <taxon>Streptophyta</taxon>
        <taxon>Embryophyta</taxon>
        <taxon>Tracheophyta</taxon>
        <taxon>Spermatophyta</taxon>
        <taxon>Magnoliopsida</taxon>
        <taxon>eudicotyledons</taxon>
        <taxon>Gunneridae</taxon>
        <taxon>Pentapetalae</taxon>
        <taxon>rosids</taxon>
        <taxon>malvids</taxon>
        <taxon>Malvales</taxon>
        <taxon>Dipterocarpaceae</taxon>
        <taxon>Rubroshorea</taxon>
    </lineage>
</organism>
<dbReference type="GO" id="GO:0009507">
    <property type="term" value="C:chloroplast"/>
    <property type="evidence" value="ECO:0007669"/>
    <property type="project" value="TreeGrafter"/>
</dbReference>
<reference evidence="1 2" key="1">
    <citation type="journal article" date="2021" name="Commun. Biol.">
        <title>The genome of Shorea leprosula (Dipterocarpaceae) highlights the ecological relevance of drought in aseasonal tropical rainforests.</title>
        <authorList>
            <person name="Ng K.K.S."/>
            <person name="Kobayashi M.J."/>
            <person name="Fawcett J.A."/>
            <person name="Hatakeyama M."/>
            <person name="Paape T."/>
            <person name="Ng C.H."/>
            <person name="Ang C.C."/>
            <person name="Tnah L.H."/>
            <person name="Lee C.T."/>
            <person name="Nishiyama T."/>
            <person name="Sese J."/>
            <person name="O'Brien M.J."/>
            <person name="Copetti D."/>
            <person name="Mohd Noor M.I."/>
            <person name="Ong R.C."/>
            <person name="Putra M."/>
            <person name="Sireger I.Z."/>
            <person name="Indrioko S."/>
            <person name="Kosugi Y."/>
            <person name="Izuno A."/>
            <person name="Isagi Y."/>
            <person name="Lee S.L."/>
            <person name="Shimizu K.K."/>
        </authorList>
    </citation>
    <scope>NUCLEOTIDE SEQUENCE [LARGE SCALE GENOMIC DNA]</scope>
    <source>
        <strain evidence="1">214</strain>
    </source>
</reference>
<proteinExistence type="predicted"/>
<name>A0AAV5HNF7_9ROSI</name>
<dbReference type="PANTHER" id="PTHR33219:SF10">
    <property type="entry name" value="OS07G0185300 PROTEIN"/>
    <property type="match status" value="1"/>
</dbReference>
<evidence type="ECO:0008006" key="3">
    <source>
        <dbReference type="Google" id="ProtNLM"/>
    </source>
</evidence>
<gene>
    <name evidence="1" type="ORF">SLEP1_g3044</name>
</gene>
<comment type="caution">
    <text evidence="1">The sequence shown here is derived from an EMBL/GenBank/DDBJ whole genome shotgun (WGS) entry which is preliminary data.</text>
</comment>
<dbReference type="GO" id="GO:0016020">
    <property type="term" value="C:membrane"/>
    <property type="evidence" value="ECO:0007669"/>
    <property type="project" value="InterPro"/>
</dbReference>
<dbReference type="InterPro" id="IPR003425">
    <property type="entry name" value="CCB3/YggT"/>
</dbReference>
<dbReference type="GO" id="GO:0010020">
    <property type="term" value="P:chloroplast fission"/>
    <property type="evidence" value="ECO:0007669"/>
    <property type="project" value="TreeGrafter"/>
</dbReference>
<keyword evidence="2" id="KW-1185">Reference proteome</keyword>
<dbReference type="PANTHER" id="PTHR33219">
    <property type="entry name" value="YLMG HOMOLOG PROTEIN 2, CHLOROPLASTIC"/>
    <property type="match status" value="1"/>
</dbReference>
<dbReference type="Pfam" id="PF02325">
    <property type="entry name" value="CCB3_YggT"/>
    <property type="match status" value="1"/>
</dbReference>